<dbReference type="Proteomes" id="UP001501510">
    <property type="component" value="Unassembled WGS sequence"/>
</dbReference>
<dbReference type="PANTHER" id="PTHR42792:SF2">
    <property type="entry name" value="FLAGELLIN"/>
    <property type="match status" value="1"/>
</dbReference>
<evidence type="ECO:0000259" key="7">
    <source>
        <dbReference type="Pfam" id="PF00700"/>
    </source>
</evidence>
<feature type="compositionally biased region" description="Low complexity" evidence="5">
    <location>
        <begin position="484"/>
        <end position="494"/>
    </location>
</feature>
<sequence>MTEMLQRMRELTVCAKNDTNTLDDKLSIQKEIDELVLEIDSISKNTNFNSRNVFDVESESNNKVRQFILNGLKSGWLKGAQNTVDKALGLNIEDPIKLNINIFNGDLGGEVSSVSGNNEELNLNIDLKDFQDDSNLKVSYDRIITHEFSHIAMISEFGMDKISSIPDWFKEGSADLVIGADERLKQVISNLKGEFDNNKLNELISRGVDLLNGANWLGDDKDYAASYVIMKYLNSKLDASSDIKDFMNSIKTSTENGLDALKNSITLNTDSSISSFDNFIDDFKLNAKDFVENNITLDWNKDESDVGSILGLDGVGTALDNKSVIHKTSLLKNDQSLENDQPLKKVTINWGSGPKNNSNMFLQIGANGEQTMKLEFDRISVDSLGLYNLNILNNEIGANSKNPNTPGDPTNPGNPNTPSNPGDPNKPEGPNNPNTPGNPTDPGNPNTPSNPGDPNKPEDPNNPNTPGNPTNPGDPNNPKPDDPNTPTNPEKPNTPTNPDPTKPTASVSGQIATFSNVGRATVDVNVGRDNLVLGKEFKITIVKNSGDYTSASWIRGDLVISLASHSSVNTLQSAVNQALIDGAWRVNDAWMRHRNLIENFDPFAVKVLISGRIIPSDVPNTFHVEATINKGMPREFDSIESTTSNYNISIPQMINSEDPIQIIDKALDKVSSFNAKLGAYTNRLNHVINNLNTTSDNLTEANSRIMDCDIAKTWIDFAKNKLLKDTAQSMLLQSDLNNKRVLNLLQ</sequence>
<comment type="function">
    <text evidence="4">Flagellin is the subunit protein which polymerizes to form the filaments of bacterial flagella.</text>
</comment>
<reference evidence="9" key="1">
    <citation type="journal article" date="2019" name="Int. J. Syst. Evol. Microbiol.">
        <title>The Global Catalogue of Microorganisms (GCM) 10K type strain sequencing project: providing services to taxonomists for standard genome sequencing and annotation.</title>
        <authorList>
            <consortium name="The Broad Institute Genomics Platform"/>
            <consortium name="The Broad Institute Genome Sequencing Center for Infectious Disease"/>
            <person name="Wu L."/>
            <person name="Ma J."/>
        </authorList>
    </citation>
    <scope>NUCLEOTIDE SEQUENCE [LARGE SCALE GENOMIC DNA]</scope>
    <source>
        <strain evidence="9">JCM 1407</strain>
    </source>
</reference>
<dbReference type="PANTHER" id="PTHR42792">
    <property type="entry name" value="FLAGELLIN"/>
    <property type="match status" value="1"/>
</dbReference>
<dbReference type="Gene3D" id="1.20.1330.10">
    <property type="entry name" value="f41 fragment of flagellin, N-terminal domain"/>
    <property type="match status" value="2"/>
</dbReference>
<evidence type="ECO:0000259" key="6">
    <source>
        <dbReference type="Pfam" id="PF00669"/>
    </source>
</evidence>
<evidence type="ECO:0000256" key="2">
    <source>
        <dbReference type="ARBA" id="ARBA00020110"/>
    </source>
</evidence>
<proteinExistence type="inferred from homology"/>
<evidence type="ECO:0000313" key="8">
    <source>
        <dbReference type="EMBL" id="GAA0741111.1"/>
    </source>
</evidence>
<feature type="domain" description="Flagellin C-terminal" evidence="7">
    <location>
        <begin position="660"/>
        <end position="745"/>
    </location>
</feature>
<feature type="region of interest" description="Disordered" evidence="5">
    <location>
        <begin position="398"/>
        <end position="507"/>
    </location>
</feature>
<dbReference type="InterPro" id="IPR001492">
    <property type="entry name" value="Flagellin"/>
</dbReference>
<protein>
    <recommendedName>
        <fullName evidence="2 4">Flagellin</fullName>
    </recommendedName>
</protein>
<dbReference type="Gene3D" id="6.10.10.10">
    <property type="entry name" value="Flagellar export chaperone, C-terminal domain"/>
    <property type="match status" value="1"/>
</dbReference>
<dbReference type="InterPro" id="IPR046358">
    <property type="entry name" value="Flagellin_C"/>
</dbReference>
<keyword evidence="3 4" id="KW-0975">Bacterial flagellum</keyword>
<evidence type="ECO:0000256" key="1">
    <source>
        <dbReference type="ARBA" id="ARBA00005709"/>
    </source>
</evidence>
<comment type="subcellular location">
    <subcellularLocation>
        <location evidence="4">Secreted</location>
    </subcellularLocation>
    <subcellularLocation>
        <location evidence="4">Bacterial flagellum</location>
    </subcellularLocation>
</comment>
<dbReference type="Pfam" id="PF00669">
    <property type="entry name" value="Flagellin_N"/>
    <property type="match status" value="1"/>
</dbReference>
<dbReference type="InterPro" id="IPR042187">
    <property type="entry name" value="Flagellin_C_sub2"/>
</dbReference>
<dbReference type="EMBL" id="BAAACG010000010">
    <property type="protein sequence ID" value="GAA0741111.1"/>
    <property type="molecule type" value="Genomic_DNA"/>
</dbReference>
<organism evidence="8 9">
    <name type="scientific">Clostridium oceanicum</name>
    <dbReference type="NCBI Taxonomy" id="1543"/>
    <lineage>
        <taxon>Bacteria</taxon>
        <taxon>Bacillati</taxon>
        <taxon>Bacillota</taxon>
        <taxon>Clostridia</taxon>
        <taxon>Eubacteriales</taxon>
        <taxon>Clostridiaceae</taxon>
        <taxon>Clostridium</taxon>
    </lineage>
</organism>
<comment type="similarity">
    <text evidence="1 4">Belongs to the bacterial flagellin family.</text>
</comment>
<keyword evidence="4" id="KW-0964">Secreted</keyword>
<evidence type="ECO:0000256" key="3">
    <source>
        <dbReference type="ARBA" id="ARBA00023143"/>
    </source>
</evidence>
<evidence type="ECO:0000313" key="9">
    <source>
        <dbReference type="Proteomes" id="UP001501510"/>
    </source>
</evidence>
<feature type="compositionally biased region" description="Low complexity" evidence="5">
    <location>
        <begin position="402"/>
        <end position="453"/>
    </location>
</feature>
<keyword evidence="9" id="KW-1185">Reference proteome</keyword>
<dbReference type="InterPro" id="IPR001029">
    <property type="entry name" value="Flagellin_N"/>
</dbReference>
<dbReference type="Pfam" id="PF00700">
    <property type="entry name" value="Flagellin_C"/>
    <property type="match status" value="1"/>
</dbReference>
<evidence type="ECO:0000256" key="5">
    <source>
        <dbReference type="SAM" id="MobiDB-lite"/>
    </source>
</evidence>
<dbReference type="NCBIfam" id="NF033876">
    <property type="entry name" value="flagella_HExxH"/>
    <property type="match status" value="1"/>
</dbReference>
<feature type="compositionally biased region" description="Low complexity" evidence="5">
    <location>
        <begin position="461"/>
        <end position="476"/>
    </location>
</feature>
<dbReference type="SUPFAM" id="SSF64518">
    <property type="entry name" value="Phase 1 flagellin"/>
    <property type="match status" value="2"/>
</dbReference>
<name>A0ABP3UUC5_9CLOT</name>
<gene>
    <name evidence="8" type="ORF">GCM10008906_21870</name>
</gene>
<evidence type="ECO:0000256" key="4">
    <source>
        <dbReference type="RuleBase" id="RU362073"/>
    </source>
</evidence>
<accession>A0ABP3UUC5</accession>
<comment type="caution">
    <text evidence="8">The sequence shown here is derived from an EMBL/GenBank/DDBJ whole genome shotgun (WGS) entry which is preliminary data.</text>
</comment>
<feature type="domain" description="Flagellin N-terminal" evidence="6">
    <location>
        <begin position="1"/>
        <end position="55"/>
    </location>
</feature>